<dbReference type="InterPro" id="IPR043128">
    <property type="entry name" value="Rev_trsase/Diguanyl_cyclase"/>
</dbReference>
<dbReference type="InterPro" id="IPR000160">
    <property type="entry name" value="GGDEF_dom"/>
</dbReference>
<dbReference type="InterPro" id="IPR000014">
    <property type="entry name" value="PAS"/>
</dbReference>
<dbReference type="Gene3D" id="3.30.70.270">
    <property type="match status" value="1"/>
</dbReference>
<comment type="caution">
    <text evidence="3">The sequence shown here is derived from an EMBL/GenBank/DDBJ whole genome shotgun (WGS) entry which is preliminary data.</text>
</comment>
<dbReference type="NCBIfam" id="TIGR00254">
    <property type="entry name" value="GGDEF"/>
    <property type="match status" value="1"/>
</dbReference>
<dbReference type="Pfam" id="PF00990">
    <property type="entry name" value="GGDEF"/>
    <property type="match status" value="1"/>
</dbReference>
<dbReference type="InterPro" id="IPR035965">
    <property type="entry name" value="PAS-like_dom_sf"/>
</dbReference>
<dbReference type="SMART" id="SM00091">
    <property type="entry name" value="PAS"/>
    <property type="match status" value="1"/>
</dbReference>
<evidence type="ECO:0000313" key="3">
    <source>
        <dbReference type="EMBL" id="MFC3108028.1"/>
    </source>
</evidence>
<dbReference type="PROSITE" id="PS50883">
    <property type="entry name" value="EAL"/>
    <property type="match status" value="1"/>
</dbReference>
<dbReference type="PANTHER" id="PTHR44757">
    <property type="entry name" value="DIGUANYLATE CYCLASE DGCP"/>
    <property type="match status" value="1"/>
</dbReference>
<dbReference type="Proteomes" id="UP001595530">
    <property type="component" value="Unassembled WGS sequence"/>
</dbReference>
<dbReference type="InterPro" id="IPR052155">
    <property type="entry name" value="Biofilm_reg_signaling"/>
</dbReference>
<sequence>MDDNIQVDQLNTGTDPWYQALFECSPQPMYIYDAETLGFLAVNEAASHHYGFSRDEFLLLTTKEIRPPADIPALLTEIQELKRERRAGFQKSHVRQHRLKDGSIIHVETAKQLLVFNGRAAICVLVNDVTERVRAQRQIEHLAFFDELTGLPNRAKLRSDLQDAITQAKEGGKSLALLIVELTRFREINYTLGHLIGDELLKQVGSRIREVAGERALSARISNVQFGVVLSDLSTGTAIDLTGRLLDALADPLAVGEISFELGVHGGIAFFPGHGSDADALIRHADIALYRARQSGRSYTIYDAAHDPYKPQRLTLLGEFRKAIKQGQLQLYCQPKADIQTGTITSAEALVRWMHPDRGMILPDQFIPLIEPTELIQPLTYCMLEAAVRQCYEWSREGRMIPLAVNLSARNLLNANLPESIDDLLKTWGVDSCWMGLEITESSIMADPAASIRVLKQLHQMGLKLFIDDFGTGYSSLSYLLRLPVDVIKIDHSFTMNMIEDPGAAAIVKSTIEMAHNMKMKVVAEGTATRDIWESLARLGCDEAQGEYVSMPMPAMEFSAWLDQSSWAH</sequence>
<dbReference type="EMBL" id="JBHRTP010000023">
    <property type="protein sequence ID" value="MFC3108028.1"/>
    <property type="molecule type" value="Genomic_DNA"/>
</dbReference>
<feature type="domain" description="GGDEF" evidence="2">
    <location>
        <begin position="173"/>
        <end position="304"/>
    </location>
</feature>
<dbReference type="NCBIfam" id="TIGR00229">
    <property type="entry name" value="sensory_box"/>
    <property type="match status" value="1"/>
</dbReference>
<dbReference type="Gene3D" id="3.30.450.20">
    <property type="entry name" value="PAS domain"/>
    <property type="match status" value="1"/>
</dbReference>
<gene>
    <name evidence="3" type="ORF">ACFOFO_08660</name>
</gene>
<dbReference type="CDD" id="cd01948">
    <property type="entry name" value="EAL"/>
    <property type="match status" value="1"/>
</dbReference>
<accession>A0ABV7F1K5</accession>
<name>A0ABV7F1K5_9BURK</name>
<dbReference type="RefSeq" id="WP_390323736.1">
    <property type="nucleotide sequence ID" value="NZ_JBHRTP010000023.1"/>
</dbReference>
<dbReference type="SUPFAM" id="SSF141868">
    <property type="entry name" value="EAL domain-like"/>
    <property type="match status" value="1"/>
</dbReference>
<dbReference type="PROSITE" id="PS50887">
    <property type="entry name" value="GGDEF"/>
    <property type="match status" value="1"/>
</dbReference>
<dbReference type="Pfam" id="PF00563">
    <property type="entry name" value="EAL"/>
    <property type="match status" value="1"/>
</dbReference>
<evidence type="ECO:0000259" key="1">
    <source>
        <dbReference type="PROSITE" id="PS50883"/>
    </source>
</evidence>
<dbReference type="Gene3D" id="3.20.20.450">
    <property type="entry name" value="EAL domain"/>
    <property type="match status" value="1"/>
</dbReference>
<organism evidence="3 4">
    <name type="scientific">Undibacterium arcticum</name>
    <dbReference type="NCBI Taxonomy" id="1762892"/>
    <lineage>
        <taxon>Bacteria</taxon>
        <taxon>Pseudomonadati</taxon>
        <taxon>Pseudomonadota</taxon>
        <taxon>Betaproteobacteria</taxon>
        <taxon>Burkholderiales</taxon>
        <taxon>Oxalobacteraceae</taxon>
        <taxon>Undibacterium</taxon>
    </lineage>
</organism>
<protein>
    <submittedName>
        <fullName evidence="3">Bifunctional diguanylate cyclase/phosphodiesterase</fullName>
    </submittedName>
</protein>
<dbReference type="SMART" id="SM00267">
    <property type="entry name" value="GGDEF"/>
    <property type="match status" value="1"/>
</dbReference>
<feature type="domain" description="EAL" evidence="1">
    <location>
        <begin position="313"/>
        <end position="566"/>
    </location>
</feature>
<dbReference type="SUPFAM" id="SSF55785">
    <property type="entry name" value="PYP-like sensor domain (PAS domain)"/>
    <property type="match status" value="1"/>
</dbReference>
<proteinExistence type="predicted"/>
<dbReference type="PANTHER" id="PTHR44757:SF2">
    <property type="entry name" value="BIOFILM ARCHITECTURE MAINTENANCE PROTEIN MBAA"/>
    <property type="match status" value="1"/>
</dbReference>
<reference evidence="4" key="1">
    <citation type="journal article" date="2019" name="Int. J. Syst. Evol. Microbiol.">
        <title>The Global Catalogue of Microorganisms (GCM) 10K type strain sequencing project: providing services to taxonomists for standard genome sequencing and annotation.</title>
        <authorList>
            <consortium name="The Broad Institute Genomics Platform"/>
            <consortium name="The Broad Institute Genome Sequencing Center for Infectious Disease"/>
            <person name="Wu L."/>
            <person name="Ma J."/>
        </authorList>
    </citation>
    <scope>NUCLEOTIDE SEQUENCE [LARGE SCALE GENOMIC DNA]</scope>
    <source>
        <strain evidence="4">KCTC 42986</strain>
    </source>
</reference>
<dbReference type="CDD" id="cd01949">
    <property type="entry name" value="GGDEF"/>
    <property type="match status" value="1"/>
</dbReference>
<evidence type="ECO:0000259" key="2">
    <source>
        <dbReference type="PROSITE" id="PS50887"/>
    </source>
</evidence>
<dbReference type="CDD" id="cd00130">
    <property type="entry name" value="PAS"/>
    <property type="match status" value="1"/>
</dbReference>
<dbReference type="Pfam" id="PF13188">
    <property type="entry name" value="PAS_8"/>
    <property type="match status" value="1"/>
</dbReference>
<dbReference type="SMART" id="SM00052">
    <property type="entry name" value="EAL"/>
    <property type="match status" value="1"/>
</dbReference>
<dbReference type="InterPro" id="IPR001633">
    <property type="entry name" value="EAL_dom"/>
</dbReference>
<dbReference type="SUPFAM" id="SSF55073">
    <property type="entry name" value="Nucleotide cyclase"/>
    <property type="match status" value="1"/>
</dbReference>
<dbReference type="InterPro" id="IPR029787">
    <property type="entry name" value="Nucleotide_cyclase"/>
</dbReference>
<evidence type="ECO:0000313" key="4">
    <source>
        <dbReference type="Proteomes" id="UP001595530"/>
    </source>
</evidence>
<dbReference type="InterPro" id="IPR035919">
    <property type="entry name" value="EAL_sf"/>
</dbReference>
<keyword evidence="4" id="KW-1185">Reference proteome</keyword>